<reference evidence="6" key="1">
    <citation type="submission" date="2018-11" db="EMBL/GenBank/DDBJ databases">
        <authorList>
            <person name="Alioto T."/>
            <person name="Alioto T."/>
        </authorList>
    </citation>
    <scope>NUCLEOTIDE SEQUENCE</scope>
</reference>
<proteinExistence type="inferred from homology"/>
<evidence type="ECO:0000259" key="5">
    <source>
        <dbReference type="PROSITE" id="PS50222"/>
    </source>
</evidence>
<sequence>MKCSLLKEKFVHISPDARYRYGLSRDERQKQGKLGYNDGDECSLEDHYLGSKDTSDSMPLGQSQAQIYNRNADKKIQRNQNQKKNGSNDTRTLDRKRGKSPYNPPMRKPKRSPQATELTDNQTLEGRKTENVTVNAEDKTMLLISDNVSEYSRQRMRALQMSLRHYSNVDGRISVKELNLACQDNAIQLNSRVVQILQGKFEDQHGINIDKLFQYLSEAHSRSGRDSVMAMHLRNDLEPHMDTNPEEKDADLLRRLEELLVKDNTFFDIEALRLAFQLKDRQKTGKISNDEVFDIVALKQQPLYGALLKALVKRCDLDNHNIVSWPEFLSFLEKAQKNAWRKYPEMSSLPELMKSKTPVVPEASDMLSNQTKSRLVNRLLKKGSINRAANLNKKEKSVEENKENETKEKLAQHEETEEQKENEKSKTLPQKENQESEKKTTEEKPEGRKKDEEESEEKIELKVKRTEKEDTNMKIEEEKNQDKENNQKIDQEEKTESDKIQEVSPRDITLVKDTDNSKKNLTDDSGSNENQIEVCLENPKTEDITDNVEEKDKEFPKPPINDSGCSDGDYLTLTKNGHTVEFFKPVGYDTETVKLEPPEARLKLDWVYGYRGNDCRNNIHVLANGELVYFISNIVVLYDKEHHKQRHYKEHTEYIKCIALQSNGVTIATGQVCSKHRPQNKPHIRIWRSDTLQTTHVLEEFEKSVMCLAFSNSEDILAAVDNTPDKRLTVWNISSGELITETEVNTELICDISFNKKYPELLVTSGKEHLQWWKIYEESRTLQPVAQPQYDNYLKAKFIIFLEHNEKGDLVTGDSNGTIYIWADGGNKITNFVKHAHDGPVFALMFYKNYILSGGRDGIVYCWQCNKNMDNVGELQIPRSEGGIRMLQFHDDTFFIGTTMNSMLSAELSTKGNSPLFGIQLDPVPITQGHYDDLRGLVVMHESQLGGDFLTAGTDGVVCWFNTERRDPVCKLMLKGMQFTCVDSSFDGKNVVLGTKNGNLVILKIEGESSSEVFNNKITKDRIDCVRFSPDYTIIAVGGHDCSIHMYHFESKSDGSFAWEMKGKCVGHRDPVLDIDFSADLFHNHFLLRSCTNTPEILYWNAQNLDEVDMTECREVSWMTEKCKITASNIGLWWSKLEQEGDINCVDVYTDSNLIVMGDSCGNVCLYRYPCDRKGMYCHMYHGHAAVHNVSFSRDGHYVISVGGKDSCVIQWKIV</sequence>
<dbReference type="Proteomes" id="UP000596742">
    <property type="component" value="Unassembled WGS sequence"/>
</dbReference>
<dbReference type="Gene3D" id="2.130.10.10">
    <property type="entry name" value="YVTN repeat-like/Quinoprotein amine dehydrogenase"/>
    <property type="match status" value="2"/>
</dbReference>
<dbReference type="InterPro" id="IPR050630">
    <property type="entry name" value="WD_repeat_EMAP"/>
</dbReference>
<feature type="region of interest" description="Disordered" evidence="4">
    <location>
        <begin position="387"/>
        <end position="532"/>
    </location>
</feature>
<evidence type="ECO:0000256" key="2">
    <source>
        <dbReference type="ARBA" id="ARBA00022574"/>
    </source>
</evidence>
<dbReference type="SUPFAM" id="SSF50998">
    <property type="entry name" value="Quinoprotein alcohol dehydrogenase-like"/>
    <property type="match status" value="1"/>
</dbReference>
<feature type="region of interest" description="Disordered" evidence="4">
    <location>
        <begin position="71"/>
        <end position="129"/>
    </location>
</feature>
<dbReference type="SUPFAM" id="SSF50978">
    <property type="entry name" value="WD40 repeat-like"/>
    <property type="match status" value="1"/>
</dbReference>
<feature type="domain" description="EF-hand" evidence="5">
    <location>
        <begin position="267"/>
        <end position="302"/>
    </location>
</feature>
<dbReference type="PANTHER" id="PTHR13720:SF58">
    <property type="entry name" value="HELP DOMAIN-CONTAINING PROTEIN"/>
    <property type="match status" value="1"/>
</dbReference>
<dbReference type="Pfam" id="PF03451">
    <property type="entry name" value="HELP"/>
    <property type="match status" value="1"/>
</dbReference>
<evidence type="ECO:0000256" key="4">
    <source>
        <dbReference type="SAM" id="MobiDB-lite"/>
    </source>
</evidence>
<evidence type="ECO:0000256" key="3">
    <source>
        <dbReference type="ARBA" id="ARBA00022737"/>
    </source>
</evidence>
<dbReference type="InterPro" id="IPR055442">
    <property type="entry name" value="Beta-prop_EML-like_2nd"/>
</dbReference>
<name>A0A8B6GY09_MYTGA</name>
<dbReference type="GO" id="GO:0005509">
    <property type="term" value="F:calcium ion binding"/>
    <property type="evidence" value="ECO:0007669"/>
    <property type="project" value="InterPro"/>
</dbReference>
<dbReference type="InterPro" id="IPR011047">
    <property type="entry name" value="Quinoprotein_ADH-like_sf"/>
</dbReference>
<dbReference type="Gene3D" id="1.10.238.10">
    <property type="entry name" value="EF-hand"/>
    <property type="match status" value="1"/>
</dbReference>
<evidence type="ECO:0000313" key="7">
    <source>
        <dbReference type="Proteomes" id="UP000596742"/>
    </source>
</evidence>
<dbReference type="InterPro" id="IPR001680">
    <property type="entry name" value="WD40_rpt"/>
</dbReference>
<evidence type="ECO:0000313" key="6">
    <source>
        <dbReference type="EMBL" id="VDI70497.1"/>
    </source>
</evidence>
<dbReference type="OrthoDB" id="47802at2759"/>
<dbReference type="InterPro" id="IPR011992">
    <property type="entry name" value="EF-hand-dom_pair"/>
</dbReference>
<dbReference type="PANTHER" id="PTHR13720">
    <property type="entry name" value="WD-40 REPEAT PROTEIN"/>
    <property type="match status" value="1"/>
</dbReference>
<dbReference type="InterPro" id="IPR049246">
    <property type="entry name" value="DUF5580_M"/>
</dbReference>
<feature type="compositionally biased region" description="Polar residues" evidence="4">
    <location>
        <begin position="113"/>
        <end position="124"/>
    </location>
</feature>
<dbReference type="GO" id="GO:0000226">
    <property type="term" value="P:microtubule cytoskeleton organization"/>
    <property type="evidence" value="ECO:0007669"/>
    <property type="project" value="TreeGrafter"/>
</dbReference>
<keyword evidence="7" id="KW-1185">Reference proteome</keyword>
<dbReference type="InterPro" id="IPR015943">
    <property type="entry name" value="WD40/YVTN_repeat-like_dom_sf"/>
</dbReference>
<comment type="similarity">
    <text evidence="1">Belongs to the WD repeat EMAP family.</text>
</comment>
<protein>
    <submittedName>
        <fullName evidence="6">Echinoderm microtubule-associated protein-like 1/2</fullName>
    </submittedName>
</protein>
<feature type="compositionally biased region" description="Basic and acidic residues" evidence="4">
    <location>
        <begin position="392"/>
        <end position="426"/>
    </location>
</feature>
<dbReference type="AlphaFoldDB" id="A0A8B6GY09"/>
<evidence type="ECO:0000256" key="1">
    <source>
        <dbReference type="ARBA" id="ARBA00006489"/>
    </source>
</evidence>
<dbReference type="InterPro" id="IPR055439">
    <property type="entry name" value="Beta-prop_EML_1st"/>
</dbReference>
<dbReference type="PROSITE" id="PS50222">
    <property type="entry name" value="EF_HAND_2"/>
    <property type="match status" value="1"/>
</dbReference>
<gene>
    <name evidence="6" type="ORF">MGAL_10B055836</name>
</gene>
<dbReference type="InterPro" id="IPR005108">
    <property type="entry name" value="HELP"/>
</dbReference>
<keyword evidence="3" id="KW-0677">Repeat</keyword>
<organism evidence="6 7">
    <name type="scientific">Mytilus galloprovincialis</name>
    <name type="common">Mediterranean mussel</name>
    <dbReference type="NCBI Taxonomy" id="29158"/>
    <lineage>
        <taxon>Eukaryota</taxon>
        <taxon>Metazoa</taxon>
        <taxon>Spiralia</taxon>
        <taxon>Lophotrochozoa</taxon>
        <taxon>Mollusca</taxon>
        <taxon>Bivalvia</taxon>
        <taxon>Autobranchia</taxon>
        <taxon>Pteriomorphia</taxon>
        <taxon>Mytilida</taxon>
        <taxon>Mytiloidea</taxon>
        <taxon>Mytilidae</taxon>
        <taxon>Mytilinae</taxon>
        <taxon>Mytilus</taxon>
    </lineage>
</organism>
<dbReference type="Pfam" id="PF20742">
    <property type="entry name" value="DUF5580_M"/>
    <property type="match status" value="1"/>
</dbReference>
<feature type="compositionally biased region" description="Basic and acidic residues" evidence="4">
    <location>
        <begin position="432"/>
        <end position="522"/>
    </location>
</feature>
<dbReference type="EMBL" id="UYJE01009145">
    <property type="protein sequence ID" value="VDI70497.1"/>
    <property type="molecule type" value="Genomic_DNA"/>
</dbReference>
<comment type="caution">
    <text evidence="6">The sequence shown here is derived from an EMBL/GenBank/DDBJ whole genome shotgun (WGS) entry which is preliminary data.</text>
</comment>
<accession>A0A8B6GY09</accession>
<dbReference type="SUPFAM" id="SSF47473">
    <property type="entry name" value="EF-hand"/>
    <property type="match status" value="1"/>
</dbReference>
<keyword evidence="2" id="KW-0853">WD repeat</keyword>
<dbReference type="GO" id="GO:0072686">
    <property type="term" value="C:mitotic spindle"/>
    <property type="evidence" value="ECO:0007669"/>
    <property type="project" value="TreeGrafter"/>
</dbReference>
<dbReference type="SMART" id="SM00320">
    <property type="entry name" value="WD40"/>
    <property type="match status" value="10"/>
</dbReference>
<dbReference type="Pfam" id="PF23409">
    <property type="entry name" value="Beta-prop_EML"/>
    <property type="match status" value="1"/>
</dbReference>
<dbReference type="InterPro" id="IPR002048">
    <property type="entry name" value="EF_hand_dom"/>
</dbReference>
<dbReference type="Pfam" id="PF23414">
    <property type="entry name" value="Beta-prop_EML_2"/>
    <property type="match status" value="1"/>
</dbReference>
<dbReference type="InterPro" id="IPR036322">
    <property type="entry name" value="WD40_repeat_dom_sf"/>
</dbReference>
<dbReference type="GO" id="GO:0008017">
    <property type="term" value="F:microtubule binding"/>
    <property type="evidence" value="ECO:0007669"/>
    <property type="project" value="TreeGrafter"/>
</dbReference>